<accession>A0A2P1PUE5</accession>
<dbReference type="InterPro" id="IPR006073">
    <property type="entry name" value="GTP-bd"/>
</dbReference>
<dbReference type="InterPro" id="IPR019987">
    <property type="entry name" value="GTP-bd_ribosome_bio_YsxC"/>
</dbReference>
<dbReference type="OrthoDB" id="9804921at2"/>
<evidence type="ECO:0000313" key="12">
    <source>
        <dbReference type="EMBL" id="AVP98465.1"/>
    </source>
</evidence>
<dbReference type="EMBL" id="CP027860">
    <property type="protein sequence ID" value="AVP98465.1"/>
    <property type="molecule type" value="Genomic_DNA"/>
</dbReference>
<evidence type="ECO:0000256" key="7">
    <source>
        <dbReference type="ARBA" id="ARBA00023134"/>
    </source>
</evidence>
<proteinExistence type="inferred from homology"/>
<dbReference type="Gene3D" id="3.40.50.300">
    <property type="entry name" value="P-loop containing nucleotide triphosphate hydrolases"/>
    <property type="match status" value="1"/>
</dbReference>
<keyword evidence="13" id="KW-1185">Reference proteome</keyword>
<evidence type="ECO:0000313" key="13">
    <source>
        <dbReference type="Proteomes" id="UP000241074"/>
    </source>
</evidence>
<dbReference type="SUPFAM" id="SSF52540">
    <property type="entry name" value="P-loop containing nucleoside triphosphate hydrolases"/>
    <property type="match status" value="1"/>
</dbReference>
<dbReference type="HAMAP" id="MF_00321">
    <property type="entry name" value="GTPase_EngB"/>
    <property type="match status" value="1"/>
</dbReference>
<evidence type="ECO:0000256" key="10">
    <source>
        <dbReference type="HAMAP-Rule" id="MF_00321"/>
    </source>
</evidence>
<dbReference type="KEGG" id="xba:C7S18_15275"/>
<dbReference type="CDD" id="cd01876">
    <property type="entry name" value="YihA_EngB"/>
    <property type="match status" value="1"/>
</dbReference>
<dbReference type="GO" id="GO:0000917">
    <property type="term" value="P:division septum assembly"/>
    <property type="evidence" value="ECO:0007669"/>
    <property type="project" value="UniProtKB-KW"/>
</dbReference>
<dbReference type="AlphaFoldDB" id="A0A2P1PUE5"/>
<dbReference type="GO" id="GO:0005525">
    <property type="term" value="F:GTP binding"/>
    <property type="evidence" value="ECO:0007669"/>
    <property type="project" value="UniProtKB-UniRule"/>
</dbReference>
<evidence type="ECO:0000256" key="8">
    <source>
        <dbReference type="ARBA" id="ARBA00023210"/>
    </source>
</evidence>
<comment type="similarity">
    <text evidence="2 10">Belongs to the TRAFAC class TrmE-Era-EngA-EngB-Septin-like GTPase superfamily. EngB GTPase family.</text>
</comment>
<dbReference type="InterPro" id="IPR030393">
    <property type="entry name" value="G_ENGB_dom"/>
</dbReference>
<sequence>MNQKEIERWLRQASFLKSVPEPKGLPADFGAEVAFAGRSNAGKSSALNTISGINQLARVSKTPGRTQHLVVFQLPGERRLIDLPGYGYAKVPPALREAWGRAITEYFETRNSLRALIIAMDIRHPLTDFDLMMLDFAGLRGLPVRILLTKADKLGRGAGGNTLQAVRKALSDQAERISVQLFSATAPTGVDEARAYVAEAMA</sequence>
<evidence type="ECO:0000256" key="1">
    <source>
        <dbReference type="ARBA" id="ARBA00001946"/>
    </source>
</evidence>
<keyword evidence="8 10" id="KW-0717">Septation</keyword>
<dbReference type="FunFam" id="3.40.50.300:FF:000098">
    <property type="entry name" value="Probable GTP-binding protein EngB"/>
    <property type="match status" value="1"/>
</dbReference>
<dbReference type="Proteomes" id="UP000241074">
    <property type="component" value="Chromosome"/>
</dbReference>
<keyword evidence="7 10" id="KW-0342">GTP-binding</keyword>
<evidence type="ECO:0000259" key="11">
    <source>
        <dbReference type="PROSITE" id="PS51706"/>
    </source>
</evidence>
<evidence type="ECO:0000256" key="2">
    <source>
        <dbReference type="ARBA" id="ARBA00009638"/>
    </source>
</evidence>
<dbReference type="PANTHER" id="PTHR11649:SF13">
    <property type="entry name" value="ENGB-TYPE G DOMAIN-CONTAINING PROTEIN"/>
    <property type="match status" value="1"/>
</dbReference>
<keyword evidence="9 10" id="KW-0131">Cell cycle</keyword>
<keyword evidence="6" id="KW-0460">Magnesium</keyword>
<keyword evidence="5 10" id="KW-0547">Nucleotide-binding</keyword>
<comment type="cofactor">
    <cofactor evidence="1">
        <name>Mg(2+)</name>
        <dbReference type="ChEBI" id="CHEBI:18420"/>
    </cofactor>
</comment>
<evidence type="ECO:0000256" key="4">
    <source>
        <dbReference type="ARBA" id="ARBA00022723"/>
    </source>
</evidence>
<dbReference type="InterPro" id="IPR027417">
    <property type="entry name" value="P-loop_NTPase"/>
</dbReference>
<evidence type="ECO:0000256" key="5">
    <source>
        <dbReference type="ARBA" id="ARBA00022741"/>
    </source>
</evidence>
<keyword evidence="3 10" id="KW-0132">Cell division</keyword>
<name>A0A2P1PUE5_9GAMM</name>
<protein>
    <recommendedName>
        <fullName evidence="10">Probable GTP-binding protein EngB</fullName>
    </recommendedName>
</protein>
<feature type="domain" description="EngB-type G" evidence="11">
    <location>
        <begin position="29"/>
        <end position="202"/>
    </location>
</feature>
<dbReference type="PANTHER" id="PTHR11649">
    <property type="entry name" value="MSS1/TRME-RELATED GTP-BINDING PROTEIN"/>
    <property type="match status" value="1"/>
</dbReference>
<gene>
    <name evidence="10" type="primary">engB</name>
    <name evidence="12" type="ORF">C7S18_15275</name>
</gene>
<keyword evidence="4" id="KW-0479">Metal-binding</keyword>
<dbReference type="PROSITE" id="PS51706">
    <property type="entry name" value="G_ENGB"/>
    <property type="match status" value="1"/>
</dbReference>
<evidence type="ECO:0000256" key="6">
    <source>
        <dbReference type="ARBA" id="ARBA00022842"/>
    </source>
</evidence>
<dbReference type="NCBIfam" id="TIGR03598">
    <property type="entry name" value="GTPase_YsxC"/>
    <property type="match status" value="1"/>
</dbReference>
<dbReference type="GO" id="GO:0005829">
    <property type="term" value="C:cytosol"/>
    <property type="evidence" value="ECO:0007669"/>
    <property type="project" value="TreeGrafter"/>
</dbReference>
<dbReference type="RefSeq" id="WP_106892386.1">
    <property type="nucleotide sequence ID" value="NZ_CP027860.1"/>
</dbReference>
<reference evidence="12 13" key="1">
    <citation type="submission" date="2018-03" db="EMBL/GenBank/DDBJ databases">
        <title>Ahniella affigens gen. nov., sp. nov., a gammaproteobacterium isolated from sandy soil near a stream.</title>
        <authorList>
            <person name="Ko Y."/>
            <person name="Kim J.-H."/>
        </authorList>
    </citation>
    <scope>NUCLEOTIDE SEQUENCE [LARGE SCALE GENOMIC DNA]</scope>
    <source>
        <strain evidence="12 13">D13</strain>
    </source>
</reference>
<dbReference type="Pfam" id="PF01926">
    <property type="entry name" value="MMR_HSR1"/>
    <property type="match status" value="1"/>
</dbReference>
<comment type="function">
    <text evidence="10">Necessary for normal cell division and for the maintenance of normal septation.</text>
</comment>
<dbReference type="GO" id="GO:0046872">
    <property type="term" value="F:metal ion binding"/>
    <property type="evidence" value="ECO:0007669"/>
    <property type="project" value="UniProtKB-KW"/>
</dbReference>
<evidence type="ECO:0000256" key="3">
    <source>
        <dbReference type="ARBA" id="ARBA00022618"/>
    </source>
</evidence>
<organism evidence="12 13">
    <name type="scientific">Ahniella affigens</name>
    <dbReference type="NCBI Taxonomy" id="2021234"/>
    <lineage>
        <taxon>Bacteria</taxon>
        <taxon>Pseudomonadati</taxon>
        <taxon>Pseudomonadota</taxon>
        <taxon>Gammaproteobacteria</taxon>
        <taxon>Lysobacterales</taxon>
        <taxon>Rhodanobacteraceae</taxon>
        <taxon>Ahniella</taxon>
    </lineage>
</organism>
<evidence type="ECO:0000256" key="9">
    <source>
        <dbReference type="ARBA" id="ARBA00023306"/>
    </source>
</evidence>
<reference evidence="12 13" key="2">
    <citation type="submission" date="2018-03" db="EMBL/GenBank/DDBJ databases">
        <authorList>
            <person name="Keele B.F."/>
        </authorList>
    </citation>
    <scope>NUCLEOTIDE SEQUENCE [LARGE SCALE GENOMIC DNA]</scope>
    <source>
        <strain evidence="12 13">D13</strain>
    </source>
</reference>